<proteinExistence type="predicted"/>
<feature type="transmembrane region" description="Helical" evidence="1">
    <location>
        <begin position="25"/>
        <end position="47"/>
    </location>
</feature>
<organism evidence="2 3">
    <name type="scientific">Henosepilachna vigintioctopunctata</name>
    <dbReference type="NCBI Taxonomy" id="420089"/>
    <lineage>
        <taxon>Eukaryota</taxon>
        <taxon>Metazoa</taxon>
        <taxon>Ecdysozoa</taxon>
        <taxon>Arthropoda</taxon>
        <taxon>Hexapoda</taxon>
        <taxon>Insecta</taxon>
        <taxon>Pterygota</taxon>
        <taxon>Neoptera</taxon>
        <taxon>Endopterygota</taxon>
        <taxon>Coleoptera</taxon>
        <taxon>Polyphaga</taxon>
        <taxon>Cucujiformia</taxon>
        <taxon>Coccinelloidea</taxon>
        <taxon>Coccinellidae</taxon>
        <taxon>Epilachninae</taxon>
        <taxon>Epilachnini</taxon>
        <taxon>Henosepilachna</taxon>
    </lineage>
</organism>
<evidence type="ECO:0000256" key="1">
    <source>
        <dbReference type="SAM" id="Phobius"/>
    </source>
</evidence>
<keyword evidence="1" id="KW-1133">Transmembrane helix</keyword>
<keyword evidence="1" id="KW-0472">Membrane</keyword>
<dbReference type="AlphaFoldDB" id="A0AAW1VGN8"/>
<name>A0AAW1VGN8_9CUCU</name>
<keyword evidence="1" id="KW-0812">Transmembrane</keyword>
<reference evidence="2 3" key="1">
    <citation type="submission" date="2023-03" db="EMBL/GenBank/DDBJ databases">
        <title>Genome insight into feeding habits of ladybird beetles.</title>
        <authorList>
            <person name="Li H.-S."/>
            <person name="Huang Y.-H."/>
            <person name="Pang H."/>
        </authorList>
    </citation>
    <scope>NUCLEOTIDE SEQUENCE [LARGE SCALE GENOMIC DNA]</scope>
    <source>
        <strain evidence="2">SYSU_2023b</strain>
        <tissue evidence="2">Whole body</tissue>
    </source>
</reference>
<keyword evidence="3" id="KW-1185">Reference proteome</keyword>
<gene>
    <name evidence="2" type="ORF">WA026_020506</name>
</gene>
<sequence>MNFSATITVTPNSSVPNVSHDDAKYLIAPIVVIAVVVLLSILVYFMLKMKRIQKIRLNTLNLYEFDSNEQEWESLTNSWDFYPNYYTNTTVV</sequence>
<dbReference type="Proteomes" id="UP001431783">
    <property type="component" value="Unassembled WGS sequence"/>
</dbReference>
<dbReference type="EMBL" id="JARQZJ010000135">
    <property type="protein sequence ID" value="KAK9892521.1"/>
    <property type="molecule type" value="Genomic_DNA"/>
</dbReference>
<evidence type="ECO:0000313" key="3">
    <source>
        <dbReference type="Proteomes" id="UP001431783"/>
    </source>
</evidence>
<accession>A0AAW1VGN8</accession>
<protein>
    <submittedName>
        <fullName evidence="2">Uncharacterized protein</fullName>
    </submittedName>
</protein>
<comment type="caution">
    <text evidence="2">The sequence shown here is derived from an EMBL/GenBank/DDBJ whole genome shotgun (WGS) entry which is preliminary data.</text>
</comment>
<evidence type="ECO:0000313" key="2">
    <source>
        <dbReference type="EMBL" id="KAK9892521.1"/>
    </source>
</evidence>